<keyword evidence="8" id="KW-0496">Mitochondrion</keyword>
<evidence type="ECO:0000256" key="4">
    <source>
        <dbReference type="ARBA" id="ARBA00022547"/>
    </source>
</evidence>
<evidence type="ECO:0000256" key="9">
    <source>
        <dbReference type="ARBA" id="ARBA00023136"/>
    </source>
</evidence>
<protein>
    <recommendedName>
        <fullName evidence="13">ATP synthase peripheral stalk subunit F6, mitochondrial</fullName>
    </recommendedName>
    <alternativeName>
        <fullName evidence="10">ATP synthase peripheral stalk subunit F6</fullName>
    </alternativeName>
</protein>
<evidence type="ECO:0000256" key="8">
    <source>
        <dbReference type="ARBA" id="ARBA00023128"/>
    </source>
</evidence>
<reference evidence="15" key="1">
    <citation type="thesis" date="2021" institute="BYU ScholarsArchive" country="Provo, UT, USA">
        <title>Applications of and Algorithms for Genome Assembly and Genomic Analyses with an Emphasis on Marine Teleosts.</title>
        <authorList>
            <person name="Pickett B.D."/>
        </authorList>
    </citation>
    <scope>NUCLEOTIDE SEQUENCE</scope>
    <source>
        <strain evidence="15">HI-2016</strain>
    </source>
</reference>
<evidence type="ECO:0000256" key="13">
    <source>
        <dbReference type="ARBA" id="ARBA00073749"/>
    </source>
</evidence>
<dbReference type="InterPro" id="IPR008387">
    <property type="entry name" value="ATP_synth_f6_mt"/>
</dbReference>
<sequence>MAASLLRIVGRLGSLKGLQLESWSYLRRVPVSALCTKSGDPKNFKTKKPSLKNAKAKTSLNIAQLLQSRAIGDLPKEAASAKTDAKPAAATAESAAPPPAPEPAAAAACNTGDLLVLRPLPLSRCSAHLDPIQKLFLDKIREYSAKSQTSGGLVDAGPEYEKTLSEEVTRLQRLYGGSDLTHFPEFQFPEPKLEEAAAK</sequence>
<keyword evidence="9" id="KW-0472">Membrane</keyword>
<dbReference type="Gene3D" id="1.10.246.110">
    <property type="entry name" value="Mitochondrial ATP synthase-coupling factor 6"/>
    <property type="match status" value="1"/>
</dbReference>
<dbReference type="Pfam" id="PF05511">
    <property type="entry name" value="ATP-synt_F6"/>
    <property type="match status" value="1"/>
</dbReference>
<comment type="function">
    <text evidence="11">Subunit F6, of the mitochondrial membrane ATP synthase complex (F(1)F(0) ATP synthase or Complex V) that produces ATP from ADP in the presence of a proton gradient across the membrane which is generated by electron transport complexes of the respiratory chain. ATP synthase complex consist of a soluble F(1) head domain - the catalytic core - and a membrane F(1) domain - the membrane proton channel. These two domains are linked by a central stalk rotating inside the F(1) region and a stationary peripheral stalk. During catalysis, ATP synthesis in the catalytic domain of F(1) is coupled via a rotary mechanism of the central stalk subunits to proton translocation. In vivo, can only synthesize ATP although its ATP hydrolase activity can be activated artificially in vitro. Part of the complex F(0) domain. Part of the complex F(0) domain and the peripheric stalk, which acts as a stator to hold the catalytic alpha(3)beta(3) subcomplex and subunit a/ATP6 static relative to the rotary elements.</text>
</comment>
<comment type="caution">
    <text evidence="15">The sequence shown here is derived from an EMBL/GenBank/DDBJ whole genome shotgun (WGS) entry which is preliminary data.</text>
</comment>
<dbReference type="OrthoDB" id="8902296at2759"/>
<keyword evidence="7" id="KW-0406">Ion transport</keyword>
<organism evidence="15 16">
    <name type="scientific">Albula glossodonta</name>
    <name type="common">roundjaw bonefish</name>
    <dbReference type="NCBI Taxonomy" id="121402"/>
    <lineage>
        <taxon>Eukaryota</taxon>
        <taxon>Metazoa</taxon>
        <taxon>Chordata</taxon>
        <taxon>Craniata</taxon>
        <taxon>Vertebrata</taxon>
        <taxon>Euteleostomi</taxon>
        <taxon>Actinopterygii</taxon>
        <taxon>Neopterygii</taxon>
        <taxon>Teleostei</taxon>
        <taxon>Albuliformes</taxon>
        <taxon>Albulidae</taxon>
        <taxon>Albula</taxon>
    </lineage>
</organism>
<dbReference type="InterPro" id="IPR036204">
    <property type="entry name" value="ATP_synth_f6_sf_mt"/>
</dbReference>
<dbReference type="SUPFAM" id="SSF111357">
    <property type="entry name" value="Mitochondrial ATP synthase coupling factor 6"/>
    <property type="match status" value="1"/>
</dbReference>
<dbReference type="PANTHER" id="PTHR12441:SF14">
    <property type="entry name" value="ATP SYNTHASE-COUPLING FACTOR 6, MITOCHONDRIAL"/>
    <property type="match status" value="1"/>
</dbReference>
<name>A0A8T2MQK6_9TELE</name>
<keyword evidence="16" id="KW-1185">Reference proteome</keyword>
<evidence type="ECO:0000256" key="1">
    <source>
        <dbReference type="ARBA" id="ARBA00004273"/>
    </source>
</evidence>
<comment type="subcellular location">
    <subcellularLocation>
        <location evidence="1">Mitochondrion inner membrane</location>
    </subcellularLocation>
</comment>
<dbReference type="AlphaFoldDB" id="A0A8T2MQK6"/>
<gene>
    <name evidence="15" type="ORF">JZ751_016979</name>
</gene>
<accession>A0A8T2MQK6</accession>
<evidence type="ECO:0000256" key="11">
    <source>
        <dbReference type="ARBA" id="ARBA00059339"/>
    </source>
</evidence>
<evidence type="ECO:0000256" key="5">
    <source>
        <dbReference type="ARBA" id="ARBA00022781"/>
    </source>
</evidence>
<keyword evidence="3" id="KW-0813">Transport</keyword>
<evidence type="ECO:0000313" key="16">
    <source>
        <dbReference type="Proteomes" id="UP000824540"/>
    </source>
</evidence>
<dbReference type="GO" id="GO:0015986">
    <property type="term" value="P:proton motive force-driven ATP synthesis"/>
    <property type="evidence" value="ECO:0007669"/>
    <property type="project" value="InterPro"/>
</dbReference>
<evidence type="ECO:0000256" key="3">
    <source>
        <dbReference type="ARBA" id="ARBA00022448"/>
    </source>
</evidence>
<evidence type="ECO:0000313" key="15">
    <source>
        <dbReference type="EMBL" id="KAG9327998.1"/>
    </source>
</evidence>
<evidence type="ECO:0000256" key="7">
    <source>
        <dbReference type="ARBA" id="ARBA00023065"/>
    </source>
</evidence>
<feature type="region of interest" description="Disordered" evidence="14">
    <location>
        <begin position="76"/>
        <end position="105"/>
    </location>
</feature>
<feature type="compositionally biased region" description="Low complexity" evidence="14">
    <location>
        <begin position="78"/>
        <end position="95"/>
    </location>
</feature>
<dbReference type="GO" id="GO:0045259">
    <property type="term" value="C:proton-transporting ATP synthase complex"/>
    <property type="evidence" value="ECO:0007669"/>
    <property type="project" value="UniProtKB-KW"/>
</dbReference>
<dbReference type="Proteomes" id="UP000824540">
    <property type="component" value="Unassembled WGS sequence"/>
</dbReference>
<evidence type="ECO:0000256" key="12">
    <source>
        <dbReference type="ARBA" id="ARBA00064647"/>
    </source>
</evidence>
<keyword evidence="5" id="KW-0375">Hydrogen ion transport</keyword>
<comment type="similarity">
    <text evidence="2">Belongs to the eukaryotic ATPase subunit F6 family.</text>
</comment>
<evidence type="ECO:0000256" key="6">
    <source>
        <dbReference type="ARBA" id="ARBA00022792"/>
    </source>
</evidence>
<dbReference type="GO" id="GO:0015078">
    <property type="term" value="F:proton transmembrane transporter activity"/>
    <property type="evidence" value="ECO:0007669"/>
    <property type="project" value="InterPro"/>
</dbReference>
<comment type="subunit">
    <text evidence="12">Component of the ATP synthase complex composed at least of ATP5F1A/subunit alpha, ATP5F1B/subunit beta, ATP5MC1/subunit c (homooctomer), MT-ATP6/subunit a, MT-ATP8/subunit 8, ATP5ME/subunit e, ATP5MF/subunit f, ATP5MG/subunit g, ATP5MK/subunit k, ATP5MJ/subunit j, ATP5F1C/subunit gamma, ATP5F1D/subunit delta, ATP5F1E/subunit epsilon, ATP5PF/subunit F6, ATP5PB/subunit b, ATP5PD/subunit d, ATP5PO/subunit OSCP. ATP synthase complex consists of a soluble F(1) head domain (subunits alpha(3) and beta(3)) - the catalytic core - and a membrane F(0) domain - the membrane proton channel (subunits c, a, 8, e, f, g, k and j). These two domains are linked by a central stalk (subunits gamma, delta, and epsilon) rotating inside the F1 region and a stationary peripheral stalk (subunits F6, b, d, and OSCP).</text>
</comment>
<dbReference type="GO" id="GO:0005743">
    <property type="term" value="C:mitochondrial inner membrane"/>
    <property type="evidence" value="ECO:0007669"/>
    <property type="project" value="UniProtKB-SubCell"/>
</dbReference>
<evidence type="ECO:0000256" key="2">
    <source>
        <dbReference type="ARBA" id="ARBA00007346"/>
    </source>
</evidence>
<dbReference type="FunFam" id="1.10.246.110:FF:000001">
    <property type="entry name" value="ATP synthase-coupling factor 6, mitochondrial"/>
    <property type="match status" value="1"/>
</dbReference>
<keyword evidence="4" id="KW-0138">CF(0)</keyword>
<evidence type="ECO:0000256" key="14">
    <source>
        <dbReference type="SAM" id="MobiDB-lite"/>
    </source>
</evidence>
<dbReference type="PANTHER" id="PTHR12441">
    <property type="entry name" value="ATP SYNTHASE COUPLING FACTOR 6, MITOCHONDRIAL"/>
    <property type="match status" value="1"/>
</dbReference>
<proteinExistence type="inferred from homology"/>
<evidence type="ECO:0000256" key="10">
    <source>
        <dbReference type="ARBA" id="ARBA00029863"/>
    </source>
</evidence>
<dbReference type="EMBL" id="JAFBMS010002865">
    <property type="protein sequence ID" value="KAG9327998.1"/>
    <property type="molecule type" value="Genomic_DNA"/>
</dbReference>
<keyword evidence="6" id="KW-0999">Mitochondrion inner membrane</keyword>